<dbReference type="InterPro" id="IPR036259">
    <property type="entry name" value="MFS_trans_sf"/>
</dbReference>
<feature type="domain" description="Major facilitator superfamily (MFS) profile" evidence="7">
    <location>
        <begin position="1"/>
        <end position="408"/>
    </location>
</feature>
<feature type="transmembrane region" description="Helical" evidence="6">
    <location>
        <begin position="207"/>
        <end position="226"/>
    </location>
</feature>
<evidence type="ECO:0000313" key="9">
    <source>
        <dbReference type="Proteomes" id="UP001316803"/>
    </source>
</evidence>
<dbReference type="PROSITE" id="PS50850">
    <property type="entry name" value="MFS"/>
    <property type="match status" value="1"/>
</dbReference>
<feature type="compositionally biased region" description="Basic and acidic residues" evidence="5">
    <location>
        <begin position="432"/>
        <end position="443"/>
    </location>
</feature>
<feature type="transmembrane region" description="Helical" evidence="6">
    <location>
        <begin position="246"/>
        <end position="267"/>
    </location>
</feature>
<feature type="transmembrane region" description="Helical" evidence="6">
    <location>
        <begin position="6"/>
        <end position="29"/>
    </location>
</feature>
<evidence type="ECO:0000313" key="8">
    <source>
        <dbReference type="EMBL" id="KAK5950240.1"/>
    </source>
</evidence>
<evidence type="ECO:0000256" key="3">
    <source>
        <dbReference type="ARBA" id="ARBA00022989"/>
    </source>
</evidence>
<feature type="transmembrane region" description="Helical" evidence="6">
    <location>
        <begin position="41"/>
        <end position="59"/>
    </location>
</feature>
<dbReference type="PANTHER" id="PTHR23502">
    <property type="entry name" value="MAJOR FACILITATOR SUPERFAMILY"/>
    <property type="match status" value="1"/>
</dbReference>
<feature type="transmembrane region" description="Helical" evidence="6">
    <location>
        <begin position="384"/>
        <end position="404"/>
    </location>
</feature>
<accession>A0AAN8I4Q3</accession>
<dbReference type="SUPFAM" id="SSF103473">
    <property type="entry name" value="MFS general substrate transporter"/>
    <property type="match status" value="1"/>
</dbReference>
<dbReference type="Pfam" id="PF07690">
    <property type="entry name" value="MFS_1"/>
    <property type="match status" value="1"/>
</dbReference>
<feature type="transmembrane region" description="Helical" evidence="6">
    <location>
        <begin position="288"/>
        <end position="308"/>
    </location>
</feature>
<name>A0AAN8I4Q3_9EURO</name>
<dbReference type="InterPro" id="IPR011701">
    <property type="entry name" value="MFS"/>
</dbReference>
<evidence type="ECO:0000256" key="2">
    <source>
        <dbReference type="ARBA" id="ARBA00022692"/>
    </source>
</evidence>
<comment type="subcellular location">
    <subcellularLocation>
        <location evidence="1">Membrane</location>
        <topology evidence="1">Multi-pass membrane protein</topology>
    </subcellularLocation>
</comment>
<keyword evidence="2 6" id="KW-0812">Transmembrane</keyword>
<evidence type="ECO:0000256" key="1">
    <source>
        <dbReference type="ARBA" id="ARBA00004141"/>
    </source>
</evidence>
<dbReference type="Proteomes" id="UP001316803">
    <property type="component" value="Unassembled WGS sequence"/>
</dbReference>
<protein>
    <recommendedName>
        <fullName evidence="7">Major facilitator superfamily (MFS) profile domain-containing protein</fullName>
    </recommendedName>
</protein>
<dbReference type="EMBL" id="JAKLMC020000028">
    <property type="protein sequence ID" value="KAK5950240.1"/>
    <property type="molecule type" value="Genomic_DNA"/>
</dbReference>
<comment type="caution">
    <text evidence="8">The sequence shown here is derived from an EMBL/GenBank/DDBJ whole genome shotgun (WGS) entry which is preliminary data.</text>
</comment>
<dbReference type="GO" id="GO:0016020">
    <property type="term" value="C:membrane"/>
    <property type="evidence" value="ECO:0007669"/>
    <property type="project" value="UniProtKB-SubCell"/>
</dbReference>
<keyword evidence="3 6" id="KW-1133">Transmembrane helix</keyword>
<feature type="transmembrane region" description="Helical" evidence="6">
    <location>
        <begin position="71"/>
        <end position="88"/>
    </location>
</feature>
<gene>
    <name evidence="8" type="ORF">OHC33_008708</name>
</gene>
<feature type="transmembrane region" description="Helical" evidence="6">
    <location>
        <begin position="100"/>
        <end position="118"/>
    </location>
</feature>
<dbReference type="PANTHER" id="PTHR23502:SF157">
    <property type="entry name" value="MAJOR FACILITATOR SUPERFAMILY (MFS) PROFILE DOMAIN-CONTAINING PROTEIN-RELATED"/>
    <property type="match status" value="1"/>
</dbReference>
<feature type="transmembrane region" description="Helical" evidence="6">
    <location>
        <begin position="320"/>
        <end position="340"/>
    </location>
</feature>
<evidence type="ECO:0000259" key="7">
    <source>
        <dbReference type="PROSITE" id="PS50850"/>
    </source>
</evidence>
<feature type="region of interest" description="Disordered" evidence="5">
    <location>
        <begin position="432"/>
        <end position="466"/>
    </location>
</feature>
<dbReference type="Gene3D" id="1.20.1250.20">
    <property type="entry name" value="MFS general substrate transporter like domains"/>
    <property type="match status" value="1"/>
</dbReference>
<feature type="transmembrane region" description="Helical" evidence="6">
    <location>
        <begin position="347"/>
        <end position="372"/>
    </location>
</feature>
<keyword evidence="9" id="KW-1185">Reference proteome</keyword>
<sequence>MNEFGISRLLGVFAFITIYLLGQTIGGIFCSPISEVFGRRTIYIVAATAFGISSVIVAVPNHVAGVFVGRFFQGVSASIPVTVAFGNFSDMFDADKRIWVVYAYTLFGMAGLALGPVYSSFVTLTLGWKWVHHISAIASGISVVCCLFIKESNASQILQAKAKVLSARTGNSRLKAKDNSPHSKHPLRDFIQSNLYRPLTFLFTEPLVTLCAILCATAFGLIYGLTESLTIVYTSPPFDNTFDETTSSLTFLAILVGELINIFPRFYDERLLERQRTLHRRIEPETKIRSFALACPTLAIGLWLFAWTIPQRVPNVPSSISMLGLICIGFSANDFSYVLFGYITDAYGFYAASAVSSLSTARTLTAAIFPLFMTQMYEGLGNNVATSVLAAVAILFCFTPIVFLRYGKRLREKSQWAVKGEDALVDENKHLEDHEMHDRRMSGERAGIQSSHGTEPGDVQHERSIV</sequence>
<dbReference type="InterPro" id="IPR020846">
    <property type="entry name" value="MFS_dom"/>
</dbReference>
<feature type="transmembrane region" description="Helical" evidence="6">
    <location>
        <begin position="130"/>
        <end position="149"/>
    </location>
</feature>
<reference evidence="8 9" key="1">
    <citation type="submission" date="2022-12" db="EMBL/GenBank/DDBJ databases">
        <title>Genomic features and morphological characterization of a novel Knufia sp. strain isolated from spacecraft assembly facility.</title>
        <authorList>
            <person name="Teixeira M."/>
            <person name="Chander A.M."/>
            <person name="Stajich J.E."/>
            <person name="Venkateswaran K."/>
        </authorList>
    </citation>
    <scope>NUCLEOTIDE SEQUENCE [LARGE SCALE GENOMIC DNA]</scope>
    <source>
        <strain evidence="8 9">FJI-L2-BK-P2</strain>
    </source>
</reference>
<evidence type="ECO:0000256" key="5">
    <source>
        <dbReference type="SAM" id="MobiDB-lite"/>
    </source>
</evidence>
<keyword evidence="4 6" id="KW-0472">Membrane</keyword>
<dbReference type="GO" id="GO:0022857">
    <property type="term" value="F:transmembrane transporter activity"/>
    <property type="evidence" value="ECO:0007669"/>
    <property type="project" value="InterPro"/>
</dbReference>
<organism evidence="8 9">
    <name type="scientific">Knufia fluminis</name>
    <dbReference type="NCBI Taxonomy" id="191047"/>
    <lineage>
        <taxon>Eukaryota</taxon>
        <taxon>Fungi</taxon>
        <taxon>Dikarya</taxon>
        <taxon>Ascomycota</taxon>
        <taxon>Pezizomycotina</taxon>
        <taxon>Eurotiomycetes</taxon>
        <taxon>Chaetothyriomycetidae</taxon>
        <taxon>Chaetothyriales</taxon>
        <taxon>Trichomeriaceae</taxon>
        <taxon>Knufia</taxon>
    </lineage>
</organism>
<dbReference type="AlphaFoldDB" id="A0AAN8I4Q3"/>
<proteinExistence type="predicted"/>
<evidence type="ECO:0000256" key="6">
    <source>
        <dbReference type="SAM" id="Phobius"/>
    </source>
</evidence>
<evidence type="ECO:0000256" key="4">
    <source>
        <dbReference type="ARBA" id="ARBA00023136"/>
    </source>
</evidence>